<protein>
    <submittedName>
        <fullName evidence="1">Uncharacterized protein</fullName>
    </submittedName>
</protein>
<dbReference type="Proteomes" id="UP000320811">
    <property type="component" value="Unassembled WGS sequence"/>
</dbReference>
<evidence type="ECO:0000313" key="2">
    <source>
        <dbReference type="Proteomes" id="UP000320811"/>
    </source>
</evidence>
<gene>
    <name evidence="1" type="ORF">FHW36_10315</name>
</gene>
<dbReference type="EMBL" id="VIWO01000003">
    <property type="protein sequence ID" value="TWF41213.1"/>
    <property type="molecule type" value="Genomic_DNA"/>
</dbReference>
<name>A0A561PSZ7_9BACT</name>
<sequence>MGGFSIKSYMDYLERQIMQSAISMKTHYKNNASI</sequence>
<proteinExistence type="predicted"/>
<dbReference type="AlphaFoldDB" id="A0A561PSZ7"/>
<comment type="caution">
    <text evidence="1">The sequence shown here is derived from an EMBL/GenBank/DDBJ whole genome shotgun (WGS) entry which is preliminary data.</text>
</comment>
<keyword evidence="2" id="KW-1185">Reference proteome</keyword>
<reference evidence="1 2" key="1">
    <citation type="submission" date="2019-06" db="EMBL/GenBank/DDBJ databases">
        <title>Sorghum-associated microbial communities from plants grown in Nebraska, USA.</title>
        <authorList>
            <person name="Schachtman D."/>
        </authorList>
    </citation>
    <scope>NUCLEOTIDE SEQUENCE [LARGE SCALE GENOMIC DNA]</scope>
    <source>
        <strain evidence="1 2">1209</strain>
    </source>
</reference>
<accession>A0A561PSZ7</accession>
<evidence type="ECO:0000313" key="1">
    <source>
        <dbReference type="EMBL" id="TWF41213.1"/>
    </source>
</evidence>
<organism evidence="1 2">
    <name type="scientific">Chitinophaga polysaccharea</name>
    <dbReference type="NCBI Taxonomy" id="1293035"/>
    <lineage>
        <taxon>Bacteria</taxon>
        <taxon>Pseudomonadati</taxon>
        <taxon>Bacteroidota</taxon>
        <taxon>Chitinophagia</taxon>
        <taxon>Chitinophagales</taxon>
        <taxon>Chitinophagaceae</taxon>
        <taxon>Chitinophaga</taxon>
    </lineage>
</organism>